<dbReference type="EMBL" id="CP035758">
    <property type="protein sequence ID" value="QBD82939.1"/>
    <property type="molecule type" value="Genomic_DNA"/>
</dbReference>
<reference evidence="1 2" key="1">
    <citation type="submission" date="2019-01" db="EMBL/GenBank/DDBJ databases">
        <title>Ktedonosporobacter rubrisoli SCAWS-G2.</title>
        <authorList>
            <person name="Huang Y."/>
            <person name="Yan B."/>
        </authorList>
    </citation>
    <scope>NUCLEOTIDE SEQUENCE [LARGE SCALE GENOMIC DNA]</scope>
    <source>
        <strain evidence="1 2">SCAWS-G2</strain>
    </source>
</reference>
<dbReference type="KEGG" id="kbs:EPA93_46055"/>
<accession>A0A4P6K413</accession>
<keyword evidence="2" id="KW-1185">Reference proteome</keyword>
<name>A0A4P6K413_KTERU</name>
<dbReference type="Proteomes" id="UP000290365">
    <property type="component" value="Chromosome"/>
</dbReference>
<dbReference type="AlphaFoldDB" id="A0A4P6K413"/>
<evidence type="ECO:0000313" key="2">
    <source>
        <dbReference type="Proteomes" id="UP000290365"/>
    </source>
</evidence>
<protein>
    <submittedName>
        <fullName evidence="1">Uncharacterized protein</fullName>
    </submittedName>
</protein>
<organism evidence="1 2">
    <name type="scientific">Ktedonosporobacter rubrisoli</name>
    <dbReference type="NCBI Taxonomy" id="2509675"/>
    <lineage>
        <taxon>Bacteria</taxon>
        <taxon>Bacillati</taxon>
        <taxon>Chloroflexota</taxon>
        <taxon>Ktedonobacteria</taxon>
        <taxon>Ktedonobacterales</taxon>
        <taxon>Ktedonosporobacteraceae</taxon>
        <taxon>Ktedonosporobacter</taxon>
    </lineage>
</organism>
<dbReference type="RefSeq" id="WP_129894008.1">
    <property type="nucleotide sequence ID" value="NZ_CP035758.1"/>
</dbReference>
<sequence>MGDSSAAFRKQIRNYQNDLQQMKDLVSHAHALIEKERDIGPGQCARIVRSMRVAEEPLYKFSELLDTPELLPLPARSIRHPLLITLDYTKSLLHDLLYDIASLHHAYRNCSYYEACKHREHILYQLSAFEQKREDIVQSMDRLLFKANACL</sequence>
<gene>
    <name evidence="1" type="ORF">EPA93_46055</name>
</gene>
<evidence type="ECO:0000313" key="1">
    <source>
        <dbReference type="EMBL" id="QBD82939.1"/>
    </source>
</evidence>
<proteinExistence type="predicted"/>